<evidence type="ECO:0008006" key="2">
    <source>
        <dbReference type="Google" id="ProtNLM"/>
    </source>
</evidence>
<dbReference type="EMBL" id="UINC01018632">
    <property type="protein sequence ID" value="SVA78430.1"/>
    <property type="molecule type" value="Genomic_DNA"/>
</dbReference>
<name>A0A381YN93_9ZZZZ</name>
<protein>
    <recommendedName>
        <fullName evidence="2">Magnesium chelatase ChlI-like catalytic domain-containing protein</fullName>
    </recommendedName>
</protein>
<sequence length="60" mass="6422">MNSKILSSAIPGIDAFIVEVECHITGSRLPKFVTAGLSDGAVKESKDDAISAIQYRSLDR</sequence>
<reference evidence="1" key="1">
    <citation type="submission" date="2018-05" db="EMBL/GenBank/DDBJ databases">
        <authorList>
            <person name="Lanie J.A."/>
            <person name="Ng W.-L."/>
            <person name="Kazmierczak K.M."/>
            <person name="Andrzejewski T.M."/>
            <person name="Davidsen T.M."/>
            <person name="Wayne K.J."/>
            <person name="Tettelin H."/>
            <person name="Glass J.I."/>
            <person name="Rusch D."/>
            <person name="Podicherti R."/>
            <person name="Tsui H.-C.T."/>
            <person name="Winkler M.E."/>
        </authorList>
    </citation>
    <scope>NUCLEOTIDE SEQUENCE</scope>
</reference>
<organism evidence="1">
    <name type="scientific">marine metagenome</name>
    <dbReference type="NCBI Taxonomy" id="408172"/>
    <lineage>
        <taxon>unclassified sequences</taxon>
        <taxon>metagenomes</taxon>
        <taxon>ecological metagenomes</taxon>
    </lineage>
</organism>
<proteinExistence type="predicted"/>
<accession>A0A381YN93</accession>
<dbReference type="AlphaFoldDB" id="A0A381YN93"/>
<evidence type="ECO:0000313" key="1">
    <source>
        <dbReference type="EMBL" id="SVA78430.1"/>
    </source>
</evidence>
<gene>
    <name evidence="1" type="ORF">METZ01_LOCUS131284</name>
</gene>